<dbReference type="RefSeq" id="WP_003292176.1">
    <property type="nucleotide sequence ID" value="NZ_KK020678.1"/>
</dbReference>
<gene>
    <name evidence="2" type="ORF">B597_010735</name>
</gene>
<evidence type="ECO:0000313" key="3">
    <source>
        <dbReference type="Proteomes" id="UP000026923"/>
    </source>
</evidence>
<evidence type="ECO:0000256" key="1">
    <source>
        <dbReference type="SAM" id="Phobius"/>
    </source>
</evidence>
<protein>
    <submittedName>
        <fullName evidence="2">Uncharacterized protein</fullName>
    </submittedName>
</protein>
<feature type="transmembrane region" description="Helical" evidence="1">
    <location>
        <begin position="113"/>
        <end position="132"/>
    </location>
</feature>
<dbReference type="Proteomes" id="UP000026923">
    <property type="component" value="Unassembled WGS sequence"/>
</dbReference>
<keyword evidence="1" id="KW-0472">Membrane</keyword>
<feature type="transmembrane region" description="Helical" evidence="1">
    <location>
        <begin position="12"/>
        <end position="36"/>
    </location>
</feature>
<dbReference type="AlphaFoldDB" id="A0A061JSV9"/>
<comment type="caution">
    <text evidence="2">The sequence shown here is derived from an EMBL/GenBank/DDBJ whole genome shotgun (WGS) entry which is preliminary data.</text>
</comment>
<keyword evidence="1" id="KW-1133">Transmembrane helix</keyword>
<sequence length="133" mass="14451">MSFFDIDTWHPGLAFAFLLAPFVIGLSGVAIGIYIACSRHFDTMLSALPNSDWARQRQIVGTTSLASRCYLVSTLSGALLLSEFNVRKGVLDANDVSNFPPSLRRIMTLSTKLAFVGMAWLSLAFALIKYAGG</sequence>
<dbReference type="OrthoDB" id="7027036at2"/>
<dbReference type="EMBL" id="AMCZ02000011">
    <property type="protein sequence ID" value="EWC41400.1"/>
    <property type="molecule type" value="Genomic_DNA"/>
</dbReference>
<organism evidence="2 3">
    <name type="scientific">Stutzerimonas stutzeri KOS6</name>
    <dbReference type="NCBI Taxonomy" id="1218352"/>
    <lineage>
        <taxon>Bacteria</taxon>
        <taxon>Pseudomonadati</taxon>
        <taxon>Pseudomonadota</taxon>
        <taxon>Gammaproteobacteria</taxon>
        <taxon>Pseudomonadales</taxon>
        <taxon>Pseudomonadaceae</taxon>
        <taxon>Stutzerimonas</taxon>
    </lineage>
</organism>
<keyword evidence="1" id="KW-0812">Transmembrane</keyword>
<name>A0A061JSV9_STUST</name>
<dbReference type="HOGENOM" id="CLU_159998_0_0_6"/>
<proteinExistence type="predicted"/>
<evidence type="ECO:0000313" key="2">
    <source>
        <dbReference type="EMBL" id="EWC41400.1"/>
    </source>
</evidence>
<accession>A0A061JSV9</accession>
<reference evidence="2 3" key="1">
    <citation type="journal article" date="2013" name="Genome Announc.">
        <title>Draft Genome of the Nitrogen-Fixing Bacterium Pseudomonas stutzeri Strain KOS6 Isolated from Industrial Hydrocarbon Sludge.</title>
        <authorList>
            <person name="Grigoryeva T.V."/>
            <person name="Laikov A.V."/>
            <person name="Naumova R.P."/>
            <person name="Manolov A.I."/>
            <person name="Larin A.K."/>
            <person name="Karpova I.Y."/>
            <person name="Semashko T.A."/>
            <person name="Alexeev D.G."/>
            <person name="Kostryukova E.S."/>
            <person name="Muller R."/>
            <person name="Govorun V.M."/>
        </authorList>
    </citation>
    <scope>NUCLEOTIDE SEQUENCE [LARGE SCALE GENOMIC DNA]</scope>
    <source>
        <strain evidence="2 3">KOS6</strain>
    </source>
</reference>